<dbReference type="SUPFAM" id="SSF48371">
    <property type="entry name" value="ARM repeat"/>
    <property type="match status" value="1"/>
</dbReference>
<reference evidence="2 3" key="1">
    <citation type="submission" date="2024-04" db="EMBL/GenBank/DDBJ databases">
        <title>Tritrichomonas musculus Genome.</title>
        <authorList>
            <person name="Alves-Ferreira E."/>
            <person name="Grigg M."/>
            <person name="Lorenzi H."/>
            <person name="Galac M."/>
        </authorList>
    </citation>
    <scope>NUCLEOTIDE SEQUENCE [LARGE SCALE GENOMIC DNA]</scope>
    <source>
        <strain evidence="2 3">EAF2021</strain>
    </source>
</reference>
<feature type="compositionally biased region" description="Basic and acidic residues" evidence="1">
    <location>
        <begin position="984"/>
        <end position="1007"/>
    </location>
</feature>
<gene>
    <name evidence="2" type="ORF">M9Y10_013626</name>
</gene>
<feature type="region of interest" description="Disordered" evidence="1">
    <location>
        <begin position="1366"/>
        <end position="1394"/>
    </location>
</feature>
<feature type="compositionally biased region" description="Basic and acidic residues" evidence="1">
    <location>
        <begin position="105"/>
        <end position="129"/>
    </location>
</feature>
<feature type="compositionally biased region" description="Acidic residues" evidence="1">
    <location>
        <begin position="911"/>
        <end position="936"/>
    </location>
</feature>
<feature type="region of interest" description="Disordered" evidence="1">
    <location>
        <begin position="968"/>
        <end position="1028"/>
    </location>
</feature>
<feature type="compositionally biased region" description="Acidic residues" evidence="1">
    <location>
        <begin position="329"/>
        <end position="344"/>
    </location>
</feature>
<evidence type="ECO:0000256" key="1">
    <source>
        <dbReference type="SAM" id="MobiDB-lite"/>
    </source>
</evidence>
<evidence type="ECO:0000313" key="2">
    <source>
        <dbReference type="EMBL" id="KAK8895742.1"/>
    </source>
</evidence>
<comment type="caution">
    <text evidence="2">The sequence shown here is derived from an EMBL/GenBank/DDBJ whole genome shotgun (WGS) entry which is preliminary data.</text>
</comment>
<feature type="compositionally biased region" description="Basic and acidic residues" evidence="1">
    <location>
        <begin position="1368"/>
        <end position="1394"/>
    </location>
</feature>
<protein>
    <recommendedName>
        <fullName evidence="4">HECT domain-containing protein</fullName>
    </recommendedName>
</protein>
<feature type="region of interest" description="Disordered" evidence="1">
    <location>
        <begin position="105"/>
        <end position="137"/>
    </location>
</feature>
<dbReference type="EMBL" id="JAPFFF010000002">
    <property type="protein sequence ID" value="KAK8895742.1"/>
    <property type="molecule type" value="Genomic_DNA"/>
</dbReference>
<accession>A0ABR2KZ82</accession>
<keyword evidence="3" id="KW-1185">Reference proteome</keyword>
<feature type="region of interest" description="Disordered" evidence="1">
    <location>
        <begin position="323"/>
        <end position="344"/>
    </location>
</feature>
<feature type="region of interest" description="Disordered" evidence="1">
    <location>
        <begin position="886"/>
        <end position="940"/>
    </location>
</feature>
<dbReference type="InterPro" id="IPR016024">
    <property type="entry name" value="ARM-type_fold"/>
</dbReference>
<organism evidence="2 3">
    <name type="scientific">Tritrichomonas musculus</name>
    <dbReference type="NCBI Taxonomy" id="1915356"/>
    <lineage>
        <taxon>Eukaryota</taxon>
        <taxon>Metamonada</taxon>
        <taxon>Parabasalia</taxon>
        <taxon>Tritrichomonadida</taxon>
        <taxon>Tritrichomonadidae</taxon>
        <taxon>Tritrichomonas</taxon>
    </lineage>
</organism>
<proteinExistence type="predicted"/>
<evidence type="ECO:0000313" key="3">
    <source>
        <dbReference type="Proteomes" id="UP001470230"/>
    </source>
</evidence>
<sequence length="1950" mass="223140">MQENLAFLQSAKKPNAKPRKITEAILKVQDTLNKNNLGVQEKDIDNNLTLIWDFFFTLIKNNSLSIQNSIERCAYIFIMRNYSFYPEKIEKLLISQIKSRKEIYNKKDKKGTNKKDNKNSAETNKKDNTESNNPQDETIPYDASLAKYDNLILQIFTIISPKISSMRLDSYLESCKTSGIYSIFSMRGNPTINNTVPKYISNLKSLGIDFHIDLLSSFLSDKVEYAQIKSINAIIDNYPSLFLRVLSTNNYSLISFILSIHNNNPNDAYTPNLSNRYFSNLNNFPRTDDLINSLYKSTTVTDIDNFLMILSCDKDVKIHITTKKGKSEEESESENQEEEEEESEVVSNIDKKIVKFYSTSKFSRDLPLSQVINRSSFYNFSDLPFKYLLPRENDSVFILTVKFQKIAQRATLNNCQKIFSIFNHFLNERKSQTFSEEEEEKEKEYFNSVSFYDELSSACLQNLPICINVFSVLPEFPLFLKKVLLVKPASWLHASDISRVFGCLNSVHFNKIGGLTTIVSKLLQFSMSSNKQLSNNAIESIVSISNINNCDQILQVIYNSFDDFDPQSTCINLRIASKIVEKNNFYFCILTTFLERILEASMFFQNDLLLLSEVLHFAATIKNKTRLSSYSSNSFITDNSDTFGYGKNLKFLKDLALSLIYAYIQFFTGNSNCHPPQSLHTSIDNLYSLILNYVSSNDADQIEFNFLFYAFDFLTAFPSSDYKTLALVLCDDLINVFPKEVSNFSVTYPPHIVLQSFYKAFDYFSNSKDIEVASIWCNVFFKITESNNENSVNKQLDDKVNPVFEKMADYAFASPTKVSKNCLNTLSLYLLKCSPNKTKLKNLVDNLNNKEAKQSTLLFLYKEDEAEFNFVFPNVTTVKGSKLKFNMENNNSSSSGNMTTKSRKKSILSDDYSDEDDDDEDEDDEFEPAAELDSDSFSDKSQQNEFSFTFKKVKYTDLLNNYIQQSQTNEKLNDKKGQISSEKVNSEKLNEEDQINNEKVDNDKLNDKGQINGEKVNDGVKATPVSSTNSVANDSENVFVSKNYLILTQMKYSLVEFSLSQLKVLIDNYFEYNDNDSLFVLIIYCMRNCKDFPFSDYEEKFQMTPFRNLSVFLSKLGRPIPHRQSTSTKESGLPISVISLTSATLMNNEISEENDQLFEGTETDVFDQFLYYYDRFVYFSDKRGSKFSILKDVKSIDHLSCNVAETTSPMSSKAQSSSNERNGLASSKNSFKVRYLYDENEYDIDSLCSISSSTDHIFSPFHLPDSYSLSNISTKATLVKRILELLSLSDTIKKTIKNEKLSKKVLKRILSCIPYMNKSFLDNEIDLLEFALIVFSKAEKKNHMKLALLIFANIATRMKSPFKGVDQINKERSKSEKDKETIINDKEENNGDTDEVKSRSFSLKVMGKPFIFEKNFVINENFIDNFFSIVRENRDLLPREELITCVRAITEKTICQEDSKLHEIVKTINSTQQELISPSGSNITNSMINFTTKFENIDLVSIWAKLFSFKGIPSFFIRGSSLIYNVMTKTIQMTNFNPLKNAMQAIFDARKEFFNGMTDGINSLLNIFADFDNTLSTSAIDLAKKMQQYYSSQESAGASVNNNGEFEQNITLNQTNLKKNNQSANNDNFAKFNSQACTCNYFIDKVFYDCSLFVLSCSQIQPNIYSILKQYEVYIVDPRRAEFELDSEVLPFLIKKLNTSQAALKKIQTYVASFILPKYIATVNFRKNSSEKVDNYGSKDVDSNIGLEASNNSFEVGGFNIMATSIFPVYLKCIVEIYKIASDTVNSTSSRITNNLLEWLRKSKDFDCYVLSDFICEWNILNAEHTGAENALNLSCTTFPNFLPRFFPLFAAIVKFVQKYNKKEDKTEKTDDMVSESELRNEIFKNFLSNAALVSHEKSKAHGFAFSLLADDKKLKDALDLAQFDHDCEESDAIISYINSDIQNEKDAEN</sequence>
<name>A0ABR2KZ82_9EUKA</name>
<evidence type="ECO:0008006" key="4">
    <source>
        <dbReference type="Google" id="ProtNLM"/>
    </source>
</evidence>
<dbReference type="Proteomes" id="UP001470230">
    <property type="component" value="Unassembled WGS sequence"/>
</dbReference>